<dbReference type="EMBL" id="VUOB01000015">
    <property type="protein sequence ID" value="KAA2263763.1"/>
    <property type="molecule type" value="Genomic_DNA"/>
</dbReference>
<reference evidence="7 8" key="2">
    <citation type="submission" date="2019-09" db="EMBL/GenBank/DDBJ databases">
        <authorList>
            <person name="Jin C."/>
        </authorList>
    </citation>
    <scope>NUCLEOTIDE SEQUENCE [LARGE SCALE GENOMIC DNA]</scope>
    <source>
        <strain evidence="7 8">AN110305</strain>
    </source>
</reference>
<keyword evidence="2 5" id="KW-0812">Transmembrane</keyword>
<dbReference type="Proteomes" id="UP000323454">
    <property type="component" value="Unassembled WGS sequence"/>
</dbReference>
<comment type="caution">
    <text evidence="7">The sequence shown here is derived from an EMBL/GenBank/DDBJ whole genome shotgun (WGS) entry which is preliminary data.</text>
</comment>
<feature type="transmembrane region" description="Helical" evidence="5">
    <location>
        <begin position="397"/>
        <end position="415"/>
    </location>
</feature>
<feature type="transmembrane region" description="Helical" evidence="5">
    <location>
        <begin position="88"/>
        <end position="105"/>
    </location>
</feature>
<dbReference type="CDD" id="cd06174">
    <property type="entry name" value="MFS"/>
    <property type="match status" value="1"/>
</dbReference>
<sequence>MPEALAEPVVPVRGTWTTLLFLANLGLWLGIYAPIQVLLPKQAELLAAGHKEAVFGLVTGIGAAVSVIANPTIGLLSDRTTSRFGRRHPWTVAGALLGAVGLLLLSQAPNITVMTIGWCLVQAGLNGMLASLTSAVPDRVPVSQRAKVGGFIGISQMLGTVLGALVVTVVVTSLPGGYAACAVLVVLVALAFVLFTRDAPLPRRVRSRARGAAFRPGRRVREVVANLWISPREHPDFAWAWGCHFMINLGNAFGTLYLLFFLKDAVHYPDPDTGLLIMMALYGAALTVGALGVGWLSDRSGRRKPYVLLSSAVMALAAVLLVVWPTWPAALVAAPLLGVGFGAYWAVALALLTQVLPAAADRAKDLGVVNIANSLPQVIAPLLTTGVLAYLGGYRGLFAVSALATLAAGALVTKVRSVS</sequence>
<dbReference type="GO" id="GO:0022857">
    <property type="term" value="F:transmembrane transporter activity"/>
    <property type="evidence" value="ECO:0007669"/>
    <property type="project" value="InterPro"/>
</dbReference>
<evidence type="ECO:0000313" key="7">
    <source>
        <dbReference type="EMBL" id="KAA2263763.1"/>
    </source>
</evidence>
<dbReference type="SUPFAM" id="SSF103473">
    <property type="entry name" value="MFS general substrate transporter"/>
    <property type="match status" value="1"/>
</dbReference>
<feature type="transmembrane region" description="Helical" evidence="5">
    <location>
        <begin position="237"/>
        <end position="262"/>
    </location>
</feature>
<organism evidence="7 8">
    <name type="scientific">Solihabitans fulvus</name>
    <dbReference type="NCBI Taxonomy" id="1892852"/>
    <lineage>
        <taxon>Bacteria</taxon>
        <taxon>Bacillati</taxon>
        <taxon>Actinomycetota</taxon>
        <taxon>Actinomycetes</taxon>
        <taxon>Pseudonocardiales</taxon>
        <taxon>Pseudonocardiaceae</taxon>
        <taxon>Solihabitans</taxon>
    </lineage>
</organism>
<reference evidence="7 8" key="1">
    <citation type="submission" date="2019-09" db="EMBL/GenBank/DDBJ databases">
        <title>Goodfellowia gen. nov., a new genus of the Pseudonocardineae related to Actinoalloteichus, containing Goodfellowia coeruleoviolacea gen. nov., comb. nov. gen. nov., comb. nov.</title>
        <authorList>
            <person name="Labeda D."/>
        </authorList>
    </citation>
    <scope>NUCLEOTIDE SEQUENCE [LARGE SCALE GENOMIC DNA]</scope>
    <source>
        <strain evidence="7 8">AN110305</strain>
    </source>
</reference>
<evidence type="ECO:0000256" key="3">
    <source>
        <dbReference type="ARBA" id="ARBA00022989"/>
    </source>
</evidence>
<dbReference type="PROSITE" id="PS50850">
    <property type="entry name" value="MFS"/>
    <property type="match status" value="1"/>
</dbReference>
<dbReference type="Gene3D" id="1.20.1250.20">
    <property type="entry name" value="MFS general substrate transporter like domains"/>
    <property type="match status" value="2"/>
</dbReference>
<feature type="transmembrane region" description="Helical" evidence="5">
    <location>
        <begin position="333"/>
        <end position="356"/>
    </location>
</feature>
<comment type="subcellular location">
    <subcellularLocation>
        <location evidence="1">Cell membrane</location>
        <topology evidence="1">Multi-pass membrane protein</topology>
    </subcellularLocation>
</comment>
<dbReference type="InterPro" id="IPR011701">
    <property type="entry name" value="MFS"/>
</dbReference>
<dbReference type="InterPro" id="IPR036259">
    <property type="entry name" value="MFS_trans_sf"/>
</dbReference>
<evidence type="ECO:0000256" key="4">
    <source>
        <dbReference type="ARBA" id="ARBA00023136"/>
    </source>
</evidence>
<feature type="domain" description="Major facilitator superfamily (MFS) profile" evidence="6">
    <location>
        <begin position="184"/>
        <end position="419"/>
    </location>
</feature>
<evidence type="ECO:0000256" key="1">
    <source>
        <dbReference type="ARBA" id="ARBA00004651"/>
    </source>
</evidence>
<dbReference type="PANTHER" id="PTHR23528:SF1">
    <property type="entry name" value="MAJOR FACILITATOR SUPERFAMILY (MFS) PROFILE DOMAIN-CONTAINING PROTEIN"/>
    <property type="match status" value="1"/>
</dbReference>
<evidence type="ECO:0000256" key="5">
    <source>
        <dbReference type="SAM" id="Phobius"/>
    </source>
</evidence>
<keyword evidence="8" id="KW-1185">Reference proteome</keyword>
<accession>A0A5B2XK82</accession>
<feature type="transmembrane region" description="Helical" evidence="5">
    <location>
        <begin position="368"/>
        <end position="391"/>
    </location>
</feature>
<feature type="transmembrane region" description="Helical" evidence="5">
    <location>
        <begin position="111"/>
        <end position="136"/>
    </location>
</feature>
<evidence type="ECO:0000256" key="2">
    <source>
        <dbReference type="ARBA" id="ARBA00022692"/>
    </source>
</evidence>
<evidence type="ECO:0000313" key="8">
    <source>
        <dbReference type="Proteomes" id="UP000323454"/>
    </source>
</evidence>
<dbReference type="InterPro" id="IPR020846">
    <property type="entry name" value="MFS_dom"/>
</dbReference>
<feature type="transmembrane region" description="Helical" evidence="5">
    <location>
        <begin position="177"/>
        <end position="196"/>
    </location>
</feature>
<gene>
    <name evidence="7" type="ORF">F0L68_09555</name>
</gene>
<protein>
    <submittedName>
        <fullName evidence="7">MFS transporter</fullName>
    </submittedName>
</protein>
<feature type="transmembrane region" description="Helical" evidence="5">
    <location>
        <begin position="274"/>
        <end position="294"/>
    </location>
</feature>
<dbReference type="OrthoDB" id="7584869at2"/>
<dbReference type="GO" id="GO:0005886">
    <property type="term" value="C:plasma membrane"/>
    <property type="evidence" value="ECO:0007669"/>
    <property type="project" value="UniProtKB-SubCell"/>
</dbReference>
<name>A0A5B2XK82_9PSEU</name>
<dbReference type="AlphaFoldDB" id="A0A5B2XK82"/>
<proteinExistence type="predicted"/>
<feature type="transmembrane region" description="Helical" evidence="5">
    <location>
        <begin position="53"/>
        <end position="76"/>
    </location>
</feature>
<keyword evidence="3 5" id="KW-1133">Transmembrane helix</keyword>
<feature type="transmembrane region" description="Helical" evidence="5">
    <location>
        <begin position="306"/>
        <end position="327"/>
    </location>
</feature>
<dbReference type="PANTHER" id="PTHR23528">
    <property type="match status" value="1"/>
</dbReference>
<feature type="transmembrane region" description="Helical" evidence="5">
    <location>
        <begin position="148"/>
        <end position="171"/>
    </location>
</feature>
<evidence type="ECO:0000259" key="6">
    <source>
        <dbReference type="PROSITE" id="PS50850"/>
    </source>
</evidence>
<keyword evidence="4 5" id="KW-0472">Membrane</keyword>
<feature type="transmembrane region" description="Helical" evidence="5">
    <location>
        <begin position="12"/>
        <end position="33"/>
    </location>
</feature>
<dbReference type="Pfam" id="PF07690">
    <property type="entry name" value="MFS_1"/>
    <property type="match status" value="1"/>
</dbReference>